<dbReference type="Gene3D" id="3.40.50.2000">
    <property type="entry name" value="Glycogen Phosphorylase B"/>
    <property type="match status" value="1"/>
</dbReference>
<dbReference type="SUPFAM" id="SSF53448">
    <property type="entry name" value="Nucleotide-diphospho-sugar transferases"/>
    <property type="match status" value="1"/>
</dbReference>
<gene>
    <name evidence="2" type="ORF">CTAYLR_004086</name>
</gene>
<name>A0AAD7XKC4_9STRA</name>
<proteinExistence type="predicted"/>
<evidence type="ECO:0000313" key="3">
    <source>
        <dbReference type="Proteomes" id="UP001230188"/>
    </source>
</evidence>
<evidence type="ECO:0000313" key="2">
    <source>
        <dbReference type="EMBL" id="KAJ8602649.1"/>
    </source>
</evidence>
<keyword evidence="3" id="KW-1185">Reference proteome</keyword>
<dbReference type="Pfam" id="PF00535">
    <property type="entry name" value="Glycos_transf_2"/>
    <property type="match status" value="1"/>
</dbReference>
<dbReference type="PANTHER" id="PTHR43179">
    <property type="entry name" value="RHAMNOSYLTRANSFERASE WBBL"/>
    <property type="match status" value="1"/>
</dbReference>
<dbReference type="PANTHER" id="PTHR43179:SF7">
    <property type="entry name" value="RHAMNOSYLTRANSFERASE WBBL"/>
    <property type="match status" value="1"/>
</dbReference>
<dbReference type="EMBL" id="JAQMWT010000373">
    <property type="protein sequence ID" value="KAJ8602649.1"/>
    <property type="molecule type" value="Genomic_DNA"/>
</dbReference>
<reference evidence="2" key="1">
    <citation type="submission" date="2023-01" db="EMBL/GenBank/DDBJ databases">
        <title>Metagenome sequencing of chrysophaentin producing Chrysophaeum taylorii.</title>
        <authorList>
            <person name="Davison J."/>
            <person name="Bewley C."/>
        </authorList>
    </citation>
    <scope>NUCLEOTIDE SEQUENCE</scope>
    <source>
        <strain evidence="2">NIES-1699</strain>
    </source>
</reference>
<dbReference type="InterPro" id="IPR029044">
    <property type="entry name" value="Nucleotide-diphossugar_trans"/>
</dbReference>
<protein>
    <recommendedName>
        <fullName evidence="1">Glycosyltransferase 2-like domain-containing protein</fullName>
    </recommendedName>
</protein>
<comment type="caution">
    <text evidence="2">The sequence shown here is derived from an EMBL/GenBank/DDBJ whole genome shotgun (WGS) entry which is preliminary data.</text>
</comment>
<dbReference type="Gene3D" id="3.90.550.10">
    <property type="entry name" value="Spore Coat Polysaccharide Biosynthesis Protein SpsA, Chain A"/>
    <property type="match status" value="1"/>
</dbReference>
<organism evidence="2 3">
    <name type="scientific">Chrysophaeum taylorii</name>
    <dbReference type="NCBI Taxonomy" id="2483200"/>
    <lineage>
        <taxon>Eukaryota</taxon>
        <taxon>Sar</taxon>
        <taxon>Stramenopiles</taxon>
        <taxon>Ochrophyta</taxon>
        <taxon>Pelagophyceae</taxon>
        <taxon>Pelagomonadales</taxon>
        <taxon>Pelagomonadaceae</taxon>
        <taxon>Chrysophaeum</taxon>
    </lineage>
</organism>
<dbReference type="InterPro" id="IPR001173">
    <property type="entry name" value="Glyco_trans_2-like"/>
</dbReference>
<evidence type="ECO:0000259" key="1">
    <source>
        <dbReference type="Pfam" id="PF00535"/>
    </source>
</evidence>
<sequence>MMPFSQEERRQVLDIERRFRACRDELLLGASAAEDACGERPQLVAKNKKNESILVSALLTFHNHVELTSVVLVSLVTALSQVRTRREVLLVDDSSTEDAGVLRQLMSSLASCRWCPEIRMARTTARSYGRAANFGAARLTGDYVLLLNNDVLLFPSTVATLVSTFSTIPRTGAAAPRLLDEDGRLQEAGSIILRDGSAFHLNPARLGTDESLVRHARRVDYASAACLVVRRCAFLDGFDDAFAPAYYEDTDLAMRLRAHHDLDVVYQPFAVAVHSGSLTYSNYSEKEFLLEKNRRAFARKWRHELESHYYGKDVADFISASPGTMFLPATRLSGSLKVLYADWEVPCLERDSGSVRAINLLRIMLSRGLHVTFAATDLDPTSPCVAALNRLGVHVVRHREVVLASLSYACDFDFALVSRRETMTSWARALRVICPRMPVVFDTVDLHFLRELRWLALKHANTYAPTLNDLLAAIPELENKRKNQSSSAAAEAFGRWEVDMRAEMELMREAAAIVAVSPVEIEAIRSFAARLGATTGPLFLLSNVHDERRRIDKTLPYDMRRGVVFVGNFAHEPNLDALRYMIDEILPLVEDDDIALHVVGSGRRPAWVDEELAFYNNNNKNNKKQRRIVVHGFVRDLGSFLSQMRVAVAPLRVGAGVKGKINTAMLHGVPVVATSVATEGMYLSHGENVMVADLPETFAAHISRVYSNATLWTSLSQKGLAQVTDRFSTRRAAAVLDELLAHLKASHHHLEDRNDNDDKYGLGAVIPAWRRAPPDAQFERVSSVANRVFDTTGRALNRAWRVGSEEAARAQCSADELCGAYCYHPFDWTFFYYGALARLDLRDRGAPGEYPPGWTCASRADSRPETPRFTRVYAPAHFTFEARREVDKATGVRDVKTARDRCVRLRRCNAFCHDSKATTYWFADVPSKRAPLAARSSSSSSGSSGGGGGGYTCWVRALPPISMIDYVADGHAEDHLFDEVYAPRNFVFGASKHDLAPLHTLWKISDAHARAICIVSKCMGYCNNPSDYSWLYEIRPDPTRMHPRNRRGRFPPGWTCYIRRIHKIDCEDGHHKAHHHLCA</sequence>
<dbReference type="SUPFAM" id="SSF53756">
    <property type="entry name" value="UDP-Glycosyltransferase/glycogen phosphorylase"/>
    <property type="match status" value="1"/>
</dbReference>
<accession>A0AAD7XKC4</accession>
<dbReference type="AlphaFoldDB" id="A0AAD7XKC4"/>
<dbReference type="Pfam" id="PF13692">
    <property type="entry name" value="Glyco_trans_1_4"/>
    <property type="match status" value="1"/>
</dbReference>
<dbReference type="Proteomes" id="UP001230188">
    <property type="component" value="Unassembled WGS sequence"/>
</dbReference>
<feature type="domain" description="Glycosyltransferase 2-like" evidence="1">
    <location>
        <begin position="70"/>
        <end position="185"/>
    </location>
</feature>